<organism evidence="8">
    <name type="scientific">hydrothermal vent metagenome</name>
    <dbReference type="NCBI Taxonomy" id="652676"/>
    <lineage>
        <taxon>unclassified sequences</taxon>
        <taxon>metagenomes</taxon>
        <taxon>ecological metagenomes</taxon>
    </lineage>
</organism>
<dbReference type="SUPFAM" id="SSF53383">
    <property type="entry name" value="PLP-dependent transferases"/>
    <property type="match status" value="1"/>
</dbReference>
<comment type="subcellular location">
    <subcellularLocation>
        <location evidence="2">Mitochondrion</location>
    </subcellularLocation>
</comment>
<dbReference type="InterPro" id="IPR004636">
    <property type="entry name" value="AcOrn/SuccOrn_fam"/>
</dbReference>
<dbReference type="InterPro" id="IPR015422">
    <property type="entry name" value="PyrdxlP-dep_Trfase_small"/>
</dbReference>
<evidence type="ECO:0000256" key="4">
    <source>
        <dbReference type="ARBA" id="ARBA00022605"/>
    </source>
</evidence>
<accession>A0A3B1CDA2</accession>
<dbReference type="GO" id="GO:0042802">
    <property type="term" value="F:identical protein binding"/>
    <property type="evidence" value="ECO:0007669"/>
    <property type="project" value="TreeGrafter"/>
</dbReference>
<dbReference type="GO" id="GO:0030170">
    <property type="term" value="F:pyridoxal phosphate binding"/>
    <property type="evidence" value="ECO:0007669"/>
    <property type="project" value="InterPro"/>
</dbReference>
<dbReference type="CDD" id="cd00610">
    <property type="entry name" value="OAT_like"/>
    <property type="match status" value="1"/>
</dbReference>
<proteinExistence type="inferred from homology"/>
<dbReference type="Gene3D" id="3.90.1150.10">
    <property type="entry name" value="Aspartate Aminotransferase, domain 1"/>
    <property type="match status" value="1"/>
</dbReference>
<dbReference type="GO" id="GO:0005739">
    <property type="term" value="C:mitochondrion"/>
    <property type="evidence" value="ECO:0007669"/>
    <property type="project" value="UniProtKB-SubCell"/>
</dbReference>
<keyword evidence="6" id="KW-0663">Pyridoxal phosphate</keyword>
<keyword evidence="4" id="KW-0028">Amino-acid biosynthesis</keyword>
<reference evidence="8" key="1">
    <citation type="submission" date="2018-06" db="EMBL/GenBank/DDBJ databases">
        <authorList>
            <person name="Zhirakovskaya E."/>
        </authorList>
    </citation>
    <scope>NUCLEOTIDE SEQUENCE</scope>
</reference>
<dbReference type="PANTHER" id="PTHR11986">
    <property type="entry name" value="AMINOTRANSFERASE CLASS III"/>
    <property type="match status" value="1"/>
</dbReference>
<dbReference type="InterPro" id="IPR005814">
    <property type="entry name" value="Aminotrans_3"/>
</dbReference>
<evidence type="ECO:0000256" key="1">
    <source>
        <dbReference type="ARBA" id="ARBA00001933"/>
    </source>
</evidence>
<comment type="cofactor">
    <cofactor evidence="1">
        <name>pyridoxal 5'-phosphate</name>
        <dbReference type="ChEBI" id="CHEBI:597326"/>
    </cofactor>
</comment>
<dbReference type="NCBIfam" id="TIGR00707">
    <property type="entry name" value="argD"/>
    <property type="match status" value="1"/>
</dbReference>
<dbReference type="GO" id="GO:0003992">
    <property type="term" value="F:N2-acetyl-L-ornithine:2-oxoglutarate 5-aminotransferase activity"/>
    <property type="evidence" value="ECO:0007669"/>
    <property type="project" value="UniProtKB-EC"/>
</dbReference>
<dbReference type="PANTHER" id="PTHR11986:SF79">
    <property type="entry name" value="ACETYLORNITHINE AMINOTRANSFERASE, MITOCHONDRIAL"/>
    <property type="match status" value="1"/>
</dbReference>
<evidence type="ECO:0000256" key="3">
    <source>
        <dbReference type="ARBA" id="ARBA00022576"/>
    </source>
</evidence>
<dbReference type="InterPro" id="IPR015424">
    <property type="entry name" value="PyrdxlP-dep_Trfase"/>
</dbReference>
<evidence type="ECO:0000256" key="6">
    <source>
        <dbReference type="ARBA" id="ARBA00022898"/>
    </source>
</evidence>
<sequence length="399" mass="43361">MKSSLLKNYARYPVEFVEGKEANLFDSEGNSYLDFLSGIAVTGFGHQHKEITKAAEKQLNKLWHVSNLFEASPQEELAGKLTAATGLDSVFFCNSGTEANEAAIKFARKCGGERKTIIAANGGFHGRTMGSLSATGQKKLWEGFTPMLPGFEFVDFNNIEQVKQSIDGNTCAILVEPIQGESGVIVPNKNYFVELRKTCDENNMLLILDEVQTGIGRTGKLFAHQWSGITADIITSAKGIANGLPLGAVICSEQITETIKPGDHGSTFGANPVAIAAANKVFDLLTTEMLITINQKGALIKESIQSLDLQLVKEIRGKGLMIGIELIEPLAKKIAKELLDEKIVVGNSGDSVIRLLPPFIISESEIKEFVKIFESVVSKFSFSQRTSDIVTINNQKNGE</sequence>
<dbReference type="EC" id="2.6.1.11" evidence="8"/>
<dbReference type="NCBIfam" id="NF002325">
    <property type="entry name" value="PRK01278.1"/>
    <property type="match status" value="1"/>
</dbReference>
<dbReference type="Pfam" id="PF00202">
    <property type="entry name" value="Aminotran_3"/>
    <property type="match status" value="1"/>
</dbReference>
<keyword evidence="3 8" id="KW-0032">Aminotransferase</keyword>
<name>A0A3B1CDA2_9ZZZZ</name>
<dbReference type="GO" id="GO:0006526">
    <property type="term" value="P:L-arginine biosynthetic process"/>
    <property type="evidence" value="ECO:0007669"/>
    <property type="project" value="UniProtKB-ARBA"/>
</dbReference>
<keyword evidence="5 8" id="KW-0808">Transferase</keyword>
<dbReference type="PROSITE" id="PS00600">
    <property type="entry name" value="AA_TRANSFER_CLASS_3"/>
    <property type="match status" value="1"/>
</dbReference>
<dbReference type="AlphaFoldDB" id="A0A3B1CDA2"/>
<evidence type="ECO:0000256" key="2">
    <source>
        <dbReference type="ARBA" id="ARBA00004173"/>
    </source>
</evidence>
<comment type="pathway">
    <text evidence="7">Amino-acid biosynthesis.</text>
</comment>
<dbReference type="InterPro" id="IPR049704">
    <property type="entry name" value="Aminotrans_3_PPA_site"/>
</dbReference>
<evidence type="ECO:0000313" key="8">
    <source>
        <dbReference type="EMBL" id="VAX28486.1"/>
    </source>
</evidence>
<evidence type="ECO:0000256" key="7">
    <source>
        <dbReference type="ARBA" id="ARBA00029440"/>
    </source>
</evidence>
<dbReference type="InterPro" id="IPR050103">
    <property type="entry name" value="Class-III_PLP-dep_AT"/>
</dbReference>
<gene>
    <name evidence="8" type="ORF">MNBD_IGNAVI01-2428</name>
</gene>
<dbReference type="Gene3D" id="3.40.640.10">
    <property type="entry name" value="Type I PLP-dependent aspartate aminotransferase-like (Major domain)"/>
    <property type="match status" value="1"/>
</dbReference>
<protein>
    <submittedName>
        <fullName evidence="8">Acetylornithine aminotransferase</fullName>
        <ecNumber evidence="8">2.6.1.11</ecNumber>
    </submittedName>
</protein>
<dbReference type="InterPro" id="IPR015421">
    <property type="entry name" value="PyrdxlP-dep_Trfase_major"/>
</dbReference>
<evidence type="ECO:0000256" key="5">
    <source>
        <dbReference type="ARBA" id="ARBA00022679"/>
    </source>
</evidence>
<dbReference type="EMBL" id="UOGD01000417">
    <property type="protein sequence ID" value="VAX28486.1"/>
    <property type="molecule type" value="Genomic_DNA"/>
</dbReference>
<dbReference type="FunFam" id="3.40.640.10:FF:000004">
    <property type="entry name" value="Acetylornithine aminotransferase"/>
    <property type="match status" value="1"/>
</dbReference>
<dbReference type="PIRSF" id="PIRSF000521">
    <property type="entry name" value="Transaminase_4ab_Lys_Orn"/>
    <property type="match status" value="1"/>
</dbReference>
<dbReference type="HAMAP" id="MF_01107">
    <property type="entry name" value="ArgD_aminotrans_3"/>
    <property type="match status" value="1"/>
</dbReference>